<dbReference type="InterPro" id="IPR051838">
    <property type="entry name" value="ARTD_PARP"/>
</dbReference>
<dbReference type="GO" id="GO:0003950">
    <property type="term" value="F:NAD+ poly-ADP-ribosyltransferase activity"/>
    <property type="evidence" value="ECO:0007669"/>
    <property type="project" value="InterPro"/>
</dbReference>
<organism evidence="7 8">
    <name type="scientific">Paracoccidioides brasiliensis</name>
    <dbReference type="NCBI Taxonomy" id="121759"/>
    <lineage>
        <taxon>Eukaryota</taxon>
        <taxon>Fungi</taxon>
        <taxon>Dikarya</taxon>
        <taxon>Ascomycota</taxon>
        <taxon>Pezizomycotina</taxon>
        <taxon>Eurotiomycetes</taxon>
        <taxon>Eurotiomycetidae</taxon>
        <taxon>Onygenales</taxon>
        <taxon>Ajellomycetaceae</taxon>
        <taxon>Paracoccidioides</taxon>
    </lineage>
</organism>
<protein>
    <recommendedName>
        <fullName evidence="6">PARP catalytic domain-containing protein</fullName>
    </recommendedName>
</protein>
<evidence type="ECO:0000313" key="8">
    <source>
        <dbReference type="Proteomes" id="UP000242814"/>
    </source>
</evidence>
<comment type="caution">
    <text evidence="7">The sequence shown here is derived from an EMBL/GenBank/DDBJ whole genome shotgun (WGS) entry which is preliminary data.</text>
</comment>
<dbReference type="InterPro" id="IPR012317">
    <property type="entry name" value="Poly(ADP-ribose)pol_cat_dom"/>
</dbReference>
<name>A0A1D2J5W0_PARBR</name>
<evidence type="ECO:0000256" key="2">
    <source>
        <dbReference type="ARBA" id="ARBA00022679"/>
    </source>
</evidence>
<dbReference type="Gene3D" id="3.90.228.10">
    <property type="match status" value="1"/>
</dbReference>
<reference evidence="7 8" key="1">
    <citation type="submission" date="2016-06" db="EMBL/GenBank/DDBJ databases">
        <authorList>
            <person name="Kjaerup R.B."/>
            <person name="Dalgaard T.S."/>
            <person name="Juul-Madsen H.R."/>
        </authorList>
    </citation>
    <scope>NUCLEOTIDE SEQUENCE [LARGE SCALE GENOMIC DNA]</scope>
    <source>
        <strain evidence="7 8">Pb300</strain>
    </source>
</reference>
<dbReference type="Pfam" id="PF00644">
    <property type="entry name" value="PARP"/>
    <property type="match status" value="1"/>
</dbReference>
<evidence type="ECO:0000256" key="3">
    <source>
        <dbReference type="ARBA" id="ARBA00022695"/>
    </source>
</evidence>
<dbReference type="VEuPathDB" id="FungiDB:PABG_05892"/>
<gene>
    <name evidence="7" type="ORF">ACO22_07016</name>
</gene>
<feature type="domain" description="PARP catalytic" evidence="6">
    <location>
        <begin position="443"/>
        <end position="490"/>
    </location>
</feature>
<evidence type="ECO:0000256" key="1">
    <source>
        <dbReference type="ARBA" id="ARBA00022676"/>
    </source>
</evidence>
<evidence type="ECO:0000259" key="6">
    <source>
        <dbReference type="Pfam" id="PF00644"/>
    </source>
</evidence>
<evidence type="ECO:0000313" key="7">
    <source>
        <dbReference type="EMBL" id="ODH13673.1"/>
    </source>
</evidence>
<dbReference type="GO" id="GO:0016779">
    <property type="term" value="F:nucleotidyltransferase activity"/>
    <property type="evidence" value="ECO:0007669"/>
    <property type="project" value="UniProtKB-KW"/>
</dbReference>
<evidence type="ECO:0000256" key="4">
    <source>
        <dbReference type="ARBA" id="ARBA00023027"/>
    </source>
</evidence>
<dbReference type="VEuPathDB" id="FungiDB:PADG_12198"/>
<dbReference type="SUPFAM" id="SSF56399">
    <property type="entry name" value="ADP-ribosylation"/>
    <property type="match status" value="1"/>
</dbReference>
<sequence length="538" mass="60669">MAFKRNGSKSQTTDEEQQFPVNEWKQRKMTRSFISKPLNTLLNERFIKILRSRYTFSFSWTGAEIFFNDVQGKALEQGNPSLKKYKEEESLASPSTVLPELLTADHLMERTREDASFPLIKCSSFSVTSRGAQSSALSATAREKTHSKLSSRTFARKTCLFQYMALGFGPSLEWEIGSQPNVVDLLISFTYTGAKQNRLADFPSGMGILVPSLTGCSPQTIGLTAGPKANTRLGEYAAKFKLSQLELCFTCDIAYCPVRVGDWVGVCNPSFPNEQFHSRVQDVHSFPKIHLSRLVTRRFSDRPASGVSAVDTPSRCYYVTICVYNLNFDDLKDVHKRHTIMLLLETLPSVDEIRDFLENASEKAKPHLSDWRCKISKSALDVLRWIISSNRSCIIEDDHDSDRVSGMEAFMQFRFAQGAPDKEQRFVQAVVEAKERLPLKYPTIFAWHGSSFANWHGIVREGLHFKEIRHGRVFGNGVYMSSSFDVATYYTGAGFGSWPQSKLEISYAVSLNEVVNAPKEFVSKSPISLSRGWIGYSL</sequence>
<feature type="region of interest" description="Disordered" evidence="5">
    <location>
        <begin position="1"/>
        <end position="22"/>
    </location>
</feature>
<keyword evidence="4" id="KW-0520">NAD</keyword>
<dbReference type="AlphaFoldDB" id="A0A1D2J5W0"/>
<proteinExistence type="predicted"/>
<keyword evidence="1" id="KW-0328">Glycosyltransferase</keyword>
<accession>A0A1D2J5W0</accession>
<dbReference type="PANTHER" id="PTHR21328">
    <property type="entry name" value="POLY ADP-RIBOSE POLYMERASE FAMILY, MEMBER PARP"/>
    <property type="match status" value="1"/>
</dbReference>
<evidence type="ECO:0000256" key="5">
    <source>
        <dbReference type="SAM" id="MobiDB-lite"/>
    </source>
</evidence>
<keyword evidence="3" id="KW-0548">Nucleotidyltransferase</keyword>
<dbReference type="Proteomes" id="UP000242814">
    <property type="component" value="Unassembled WGS sequence"/>
</dbReference>
<dbReference type="EMBL" id="LZYO01000438">
    <property type="protein sequence ID" value="ODH13673.1"/>
    <property type="molecule type" value="Genomic_DNA"/>
</dbReference>
<keyword evidence="2" id="KW-0808">Transferase</keyword>
<feature type="non-terminal residue" evidence="7">
    <location>
        <position position="538"/>
    </location>
</feature>